<sequence>MNFGIYSYTATILIFCGLALLLYVVGRLLRKKSAMLPATDWKAIIWTMIIFAVIAGPEEYVALAWRTWIYNPERTFNTTFLGAEVETYLFMILVSLVVSIATLVYARREDRKRNPD</sequence>
<comment type="caution">
    <text evidence="2">The sequence shown here is derived from an EMBL/GenBank/DDBJ whole genome shotgun (WGS) entry which is preliminary data.</text>
</comment>
<reference evidence="2 3" key="1">
    <citation type="journal article" date="2016" name="Nat. Commun.">
        <title>Thousands of microbial genomes shed light on interconnected biogeochemical processes in an aquifer system.</title>
        <authorList>
            <person name="Anantharaman K."/>
            <person name="Brown C.T."/>
            <person name="Hug L.A."/>
            <person name="Sharon I."/>
            <person name="Castelle C.J."/>
            <person name="Probst A.J."/>
            <person name="Thomas B.C."/>
            <person name="Singh A."/>
            <person name="Wilkins M.J."/>
            <person name="Karaoz U."/>
            <person name="Brodie E.L."/>
            <person name="Williams K.H."/>
            <person name="Hubbard S.S."/>
            <person name="Banfield J.F."/>
        </authorList>
    </citation>
    <scope>NUCLEOTIDE SEQUENCE [LARGE SCALE GENOMIC DNA]</scope>
</reference>
<organism evidence="2 3">
    <name type="scientific">Candidatus Kaiserbacteria bacterium RIFCSPLOWO2_01_FULL_51_21</name>
    <dbReference type="NCBI Taxonomy" id="1798508"/>
    <lineage>
        <taxon>Bacteria</taxon>
        <taxon>Candidatus Kaiseribacteriota</taxon>
    </lineage>
</organism>
<proteinExistence type="predicted"/>
<feature type="transmembrane region" description="Helical" evidence="1">
    <location>
        <begin position="6"/>
        <end position="25"/>
    </location>
</feature>
<accession>A0A1F6ECN7</accession>
<dbReference type="AlphaFoldDB" id="A0A1F6ECN7"/>
<evidence type="ECO:0000256" key="1">
    <source>
        <dbReference type="SAM" id="Phobius"/>
    </source>
</evidence>
<dbReference type="Proteomes" id="UP000179115">
    <property type="component" value="Unassembled WGS sequence"/>
</dbReference>
<name>A0A1F6ECN7_9BACT</name>
<feature type="transmembrane region" description="Helical" evidence="1">
    <location>
        <begin position="45"/>
        <end position="68"/>
    </location>
</feature>
<keyword evidence="1" id="KW-0812">Transmembrane</keyword>
<protein>
    <recommendedName>
        <fullName evidence="4">Lycopene cyclase domain-containing protein</fullName>
    </recommendedName>
</protein>
<evidence type="ECO:0000313" key="2">
    <source>
        <dbReference type="EMBL" id="OGG71443.1"/>
    </source>
</evidence>
<evidence type="ECO:0008006" key="4">
    <source>
        <dbReference type="Google" id="ProtNLM"/>
    </source>
</evidence>
<keyword evidence="1" id="KW-1133">Transmembrane helix</keyword>
<dbReference type="EMBL" id="MFLV01000022">
    <property type="protein sequence ID" value="OGG71443.1"/>
    <property type="molecule type" value="Genomic_DNA"/>
</dbReference>
<gene>
    <name evidence="2" type="ORF">A3A35_03290</name>
</gene>
<dbReference type="STRING" id="1798508.A3A35_03290"/>
<evidence type="ECO:0000313" key="3">
    <source>
        <dbReference type="Proteomes" id="UP000179115"/>
    </source>
</evidence>
<feature type="transmembrane region" description="Helical" evidence="1">
    <location>
        <begin position="88"/>
        <end position="106"/>
    </location>
</feature>
<keyword evidence="1" id="KW-0472">Membrane</keyword>